<evidence type="ECO:0000259" key="5">
    <source>
        <dbReference type="Pfam" id="PF24517"/>
    </source>
</evidence>
<dbReference type="Proteomes" id="UP000306196">
    <property type="component" value="Unassembled WGS sequence"/>
</dbReference>
<comment type="caution">
    <text evidence="6">The sequence shown here is derived from an EMBL/GenBank/DDBJ whole genome shotgun (WGS) entry which is preliminary data.</text>
</comment>
<sequence>MFPLDMARHSSPLLLAAALAVLLLPHRTEAAVTLIEDNFIWKGTPTAIQDSNASLTIKGPAPSQGNARTIYLKFDLTGHTIAEGNFADLTLTSVTTASNPPTSFSFALYALNTGGAAWTESTINWANSPGLGTGTFDLSNTATTFLGNFNTLPAGYASGSPISVSFADWDNYRQADNTLTLIIVGTAQSDAGPSISFASSENGNAAIRPTLNLSAVPEPSRSLLGLLSLSVIICLRRRPSARL</sequence>
<keyword evidence="7" id="KW-1185">Reference proteome</keyword>
<gene>
    <name evidence="6" type="ORF">FEM03_21980</name>
</gene>
<proteinExistence type="predicted"/>
<evidence type="ECO:0000256" key="4">
    <source>
        <dbReference type="SAM" id="SignalP"/>
    </source>
</evidence>
<organism evidence="6 7">
    <name type="scientific">Phragmitibacter flavus</name>
    <dbReference type="NCBI Taxonomy" id="2576071"/>
    <lineage>
        <taxon>Bacteria</taxon>
        <taxon>Pseudomonadati</taxon>
        <taxon>Verrucomicrobiota</taxon>
        <taxon>Verrucomicrobiia</taxon>
        <taxon>Verrucomicrobiales</taxon>
        <taxon>Verrucomicrobiaceae</taxon>
        <taxon>Phragmitibacter</taxon>
    </lineage>
</organism>
<dbReference type="GO" id="GO:0005576">
    <property type="term" value="C:extracellular region"/>
    <property type="evidence" value="ECO:0007669"/>
    <property type="project" value="UniProtKB-SubCell"/>
</dbReference>
<evidence type="ECO:0000256" key="1">
    <source>
        <dbReference type="ARBA" id="ARBA00004613"/>
    </source>
</evidence>
<protein>
    <submittedName>
        <fullName evidence="6">DNRLRE domain-containing protein</fullName>
    </submittedName>
</protein>
<name>A0A5R8K8G7_9BACT</name>
<dbReference type="EMBL" id="VAUV01000022">
    <property type="protein sequence ID" value="TLD68591.1"/>
    <property type="molecule type" value="Genomic_DNA"/>
</dbReference>
<dbReference type="InterPro" id="IPR055372">
    <property type="entry name" value="CBM96"/>
</dbReference>
<dbReference type="NCBIfam" id="NF033679">
    <property type="entry name" value="DNRLRE_dom"/>
    <property type="match status" value="1"/>
</dbReference>
<comment type="subcellular location">
    <subcellularLocation>
        <location evidence="1">Secreted</location>
    </subcellularLocation>
</comment>
<reference evidence="6 7" key="1">
    <citation type="submission" date="2019-05" db="EMBL/GenBank/DDBJ databases">
        <title>Verrucobacter flavum gen. nov., sp. nov. a new member of the family Verrucomicrobiaceae.</title>
        <authorList>
            <person name="Szuroczki S."/>
            <person name="Abbaszade G."/>
            <person name="Szabo A."/>
            <person name="Felfoldi T."/>
            <person name="Schumann P."/>
            <person name="Boka K."/>
            <person name="Keki Z."/>
            <person name="Toumi M."/>
            <person name="Toth E."/>
        </authorList>
    </citation>
    <scope>NUCLEOTIDE SEQUENCE [LARGE SCALE GENOMIC DNA]</scope>
    <source>
        <strain evidence="6 7">MG-N-17</strain>
    </source>
</reference>
<evidence type="ECO:0000313" key="6">
    <source>
        <dbReference type="EMBL" id="TLD68591.1"/>
    </source>
</evidence>
<dbReference type="Pfam" id="PF24517">
    <property type="entry name" value="CBM96"/>
    <property type="match status" value="1"/>
</dbReference>
<keyword evidence="2" id="KW-0964">Secreted</keyword>
<evidence type="ECO:0000256" key="3">
    <source>
        <dbReference type="ARBA" id="ARBA00022729"/>
    </source>
</evidence>
<accession>A0A5R8K8G7</accession>
<dbReference type="AlphaFoldDB" id="A0A5R8K8G7"/>
<feature type="signal peptide" evidence="4">
    <location>
        <begin position="1"/>
        <end position="30"/>
    </location>
</feature>
<evidence type="ECO:0000256" key="2">
    <source>
        <dbReference type="ARBA" id="ARBA00022525"/>
    </source>
</evidence>
<feature type="chain" id="PRO_5024468234" evidence="4">
    <location>
        <begin position="31"/>
        <end position="243"/>
    </location>
</feature>
<keyword evidence="3 4" id="KW-0732">Signal</keyword>
<evidence type="ECO:0000313" key="7">
    <source>
        <dbReference type="Proteomes" id="UP000306196"/>
    </source>
</evidence>
<feature type="domain" description="Carbohydrate-binding module family 96" evidence="5">
    <location>
        <begin position="36"/>
        <end position="133"/>
    </location>
</feature>